<dbReference type="AlphaFoldDB" id="A0A1G2FFF2"/>
<proteinExistence type="predicted"/>
<keyword evidence="2" id="KW-0067">ATP-binding</keyword>
<feature type="domain" description="Fido" evidence="4">
    <location>
        <begin position="97"/>
        <end position="236"/>
    </location>
</feature>
<dbReference type="EMBL" id="MHNB01000027">
    <property type="protein sequence ID" value="OGZ36370.1"/>
    <property type="molecule type" value="Genomic_DNA"/>
</dbReference>
<dbReference type="Proteomes" id="UP000177061">
    <property type="component" value="Unassembled WGS sequence"/>
</dbReference>
<comment type="caution">
    <text evidence="5">The sequence shown here is derived from an EMBL/GenBank/DDBJ whole genome shotgun (WGS) entry which is preliminary data.</text>
</comment>
<dbReference type="GO" id="GO:0005524">
    <property type="term" value="F:ATP binding"/>
    <property type="evidence" value="ECO:0007669"/>
    <property type="project" value="UniProtKB-KW"/>
</dbReference>
<feature type="active site" evidence="1">
    <location>
        <position position="175"/>
    </location>
</feature>
<gene>
    <name evidence="5" type="ORF">A3J64_01855</name>
</gene>
<accession>A0A1G2FFF2</accession>
<dbReference type="STRING" id="1801997.A3J64_01855"/>
<name>A0A1G2FFF2_9BACT</name>
<keyword evidence="2" id="KW-0547">Nucleotide-binding</keyword>
<dbReference type="InterPro" id="IPR040198">
    <property type="entry name" value="Fido_containing"/>
</dbReference>
<dbReference type="PANTHER" id="PTHR13504:SF38">
    <property type="entry name" value="FIDO DOMAIN-CONTAINING PROTEIN"/>
    <property type="match status" value="1"/>
</dbReference>
<dbReference type="InterPro" id="IPR003812">
    <property type="entry name" value="Fido"/>
</dbReference>
<organism evidence="5 6">
    <name type="scientific">Candidatus Portnoybacteria bacterium RIFCSPHIGHO2_12_FULL_38_9</name>
    <dbReference type="NCBI Taxonomy" id="1801997"/>
    <lineage>
        <taxon>Bacteria</taxon>
        <taxon>Candidatus Portnoyibacteriota</taxon>
    </lineage>
</organism>
<protein>
    <recommendedName>
        <fullName evidence="4">Fido domain-containing protein</fullName>
    </recommendedName>
</protein>
<dbReference type="PANTHER" id="PTHR13504">
    <property type="entry name" value="FIDO DOMAIN-CONTAINING PROTEIN DDB_G0283145"/>
    <property type="match status" value="1"/>
</dbReference>
<reference evidence="5 6" key="1">
    <citation type="journal article" date="2016" name="Nat. Commun.">
        <title>Thousands of microbial genomes shed light on interconnected biogeochemical processes in an aquifer system.</title>
        <authorList>
            <person name="Anantharaman K."/>
            <person name="Brown C.T."/>
            <person name="Hug L.A."/>
            <person name="Sharon I."/>
            <person name="Castelle C.J."/>
            <person name="Probst A.J."/>
            <person name="Thomas B.C."/>
            <person name="Singh A."/>
            <person name="Wilkins M.J."/>
            <person name="Karaoz U."/>
            <person name="Brodie E.L."/>
            <person name="Williams K.H."/>
            <person name="Hubbard S.S."/>
            <person name="Banfield J.F."/>
        </authorList>
    </citation>
    <scope>NUCLEOTIDE SEQUENCE [LARGE SCALE GENOMIC DNA]</scope>
</reference>
<feature type="binding site" evidence="2">
    <location>
        <begin position="179"/>
        <end position="186"/>
    </location>
    <ligand>
        <name>ATP</name>
        <dbReference type="ChEBI" id="CHEBI:30616"/>
    </ligand>
</feature>
<evidence type="ECO:0000259" key="4">
    <source>
        <dbReference type="PROSITE" id="PS51459"/>
    </source>
</evidence>
<evidence type="ECO:0000313" key="6">
    <source>
        <dbReference type="Proteomes" id="UP000177061"/>
    </source>
</evidence>
<dbReference type="InterPro" id="IPR036597">
    <property type="entry name" value="Fido-like_dom_sf"/>
</dbReference>
<feature type="site" description="Important for autoinhibition of adenylyltransferase activity" evidence="3">
    <location>
        <position position="48"/>
    </location>
</feature>
<evidence type="ECO:0000256" key="3">
    <source>
        <dbReference type="PIRSR" id="PIRSR640198-3"/>
    </source>
</evidence>
<dbReference type="Pfam" id="PF02661">
    <property type="entry name" value="Fic"/>
    <property type="match status" value="1"/>
</dbReference>
<evidence type="ECO:0000256" key="1">
    <source>
        <dbReference type="PIRSR" id="PIRSR640198-1"/>
    </source>
</evidence>
<dbReference type="Gene3D" id="1.10.3290.10">
    <property type="entry name" value="Fido-like domain"/>
    <property type="match status" value="1"/>
</dbReference>
<sequence>MASPQPIKKRIKALKAEYDFLKTGKEALLAMIDEVEIPENVYNSNAIENSTLTLKETEKILLEQELSRDVSLREVFEAKNLARVITYKRDKAQNDTLTKDLILLLHQMLIGGIDDPIAGRFRKQGEFVRVGTYIAPAPEHVEQMIESILLEYGSDLDTYFLDKIAKFHLDFETIHPFYDGNGRLGRVIINLQLLQYGFPRVIIRDKEKDVYYRAFKDYLEKKNTKVMEKIMALALMESLRKRVTYLKAEIIVNLSEYIKKNKLSASAITNAARRQTIPAFREKGVWKIGEGFQYKF</sequence>
<evidence type="ECO:0000313" key="5">
    <source>
        <dbReference type="EMBL" id="OGZ36370.1"/>
    </source>
</evidence>
<dbReference type="PROSITE" id="PS51459">
    <property type="entry name" value="FIDO"/>
    <property type="match status" value="1"/>
</dbReference>
<dbReference type="SUPFAM" id="SSF140931">
    <property type="entry name" value="Fic-like"/>
    <property type="match status" value="1"/>
</dbReference>
<feature type="binding site" evidence="2">
    <location>
        <begin position="211"/>
        <end position="212"/>
    </location>
    <ligand>
        <name>ATP</name>
        <dbReference type="ChEBI" id="CHEBI:30616"/>
    </ligand>
</feature>
<evidence type="ECO:0000256" key="2">
    <source>
        <dbReference type="PIRSR" id="PIRSR640198-2"/>
    </source>
</evidence>